<evidence type="ECO:0000313" key="1">
    <source>
        <dbReference type="EMBL" id="CAK87111.1"/>
    </source>
</evidence>
<accession>A0DVP4</accession>
<organism evidence="1 2">
    <name type="scientific">Paramecium tetraurelia</name>
    <dbReference type="NCBI Taxonomy" id="5888"/>
    <lineage>
        <taxon>Eukaryota</taxon>
        <taxon>Sar</taxon>
        <taxon>Alveolata</taxon>
        <taxon>Ciliophora</taxon>
        <taxon>Intramacronucleata</taxon>
        <taxon>Oligohymenophorea</taxon>
        <taxon>Peniculida</taxon>
        <taxon>Parameciidae</taxon>
        <taxon>Paramecium</taxon>
    </lineage>
</organism>
<dbReference type="KEGG" id="ptm:GSPATT00020764001"/>
<dbReference type="EMBL" id="CT868607">
    <property type="protein sequence ID" value="CAK87111.1"/>
    <property type="molecule type" value="Genomic_DNA"/>
</dbReference>
<dbReference type="HOGENOM" id="CLU_3128336_0_0_1"/>
<dbReference type="OrthoDB" id="296996at2759"/>
<reference evidence="1 2" key="1">
    <citation type="journal article" date="2006" name="Nature">
        <title>Global trends of whole-genome duplications revealed by the ciliate Paramecium tetraurelia.</title>
        <authorList>
            <consortium name="Genoscope"/>
            <person name="Aury J.-M."/>
            <person name="Jaillon O."/>
            <person name="Duret L."/>
            <person name="Noel B."/>
            <person name="Jubin C."/>
            <person name="Porcel B.M."/>
            <person name="Segurens B."/>
            <person name="Daubin V."/>
            <person name="Anthouard V."/>
            <person name="Aiach N."/>
            <person name="Arnaiz O."/>
            <person name="Billaut A."/>
            <person name="Beisson J."/>
            <person name="Blanc I."/>
            <person name="Bouhouche K."/>
            <person name="Camara F."/>
            <person name="Duharcourt S."/>
            <person name="Guigo R."/>
            <person name="Gogendeau D."/>
            <person name="Katinka M."/>
            <person name="Keller A.-M."/>
            <person name="Kissmehl R."/>
            <person name="Klotz C."/>
            <person name="Koll F."/>
            <person name="Le Moue A."/>
            <person name="Lepere C."/>
            <person name="Malinsky S."/>
            <person name="Nowacki M."/>
            <person name="Nowak J.K."/>
            <person name="Plattner H."/>
            <person name="Poulain J."/>
            <person name="Ruiz F."/>
            <person name="Serrano V."/>
            <person name="Zagulski M."/>
            <person name="Dessen P."/>
            <person name="Betermier M."/>
            <person name="Weissenbach J."/>
            <person name="Scarpelli C."/>
            <person name="Schachter V."/>
            <person name="Sperling L."/>
            <person name="Meyer E."/>
            <person name="Cohen J."/>
            <person name="Wincker P."/>
        </authorList>
    </citation>
    <scope>NUCLEOTIDE SEQUENCE [LARGE SCALE GENOMIC DNA]</scope>
    <source>
        <strain evidence="1 2">Stock d4-2</strain>
    </source>
</reference>
<protein>
    <submittedName>
        <fullName evidence="1">Uncharacterized protein</fullName>
    </submittedName>
</protein>
<evidence type="ECO:0000313" key="2">
    <source>
        <dbReference type="Proteomes" id="UP000000600"/>
    </source>
</evidence>
<dbReference type="Proteomes" id="UP000000600">
    <property type="component" value="Unassembled WGS sequence"/>
</dbReference>
<keyword evidence="2" id="KW-1185">Reference proteome</keyword>
<sequence length="50" mass="6146">MDKNISLKVKNFQTVNWLKNRFRNQVKDKYILNEKELKEQTMMKAVFQIN</sequence>
<dbReference type="RefSeq" id="XP_001454508.1">
    <property type="nucleotide sequence ID" value="XM_001454471.1"/>
</dbReference>
<dbReference type="InParanoid" id="A0DVP4"/>
<dbReference type="AlphaFoldDB" id="A0DVP4"/>
<dbReference type="GeneID" id="5040293"/>
<name>A0DVP4_PARTE</name>
<proteinExistence type="predicted"/>
<gene>
    <name evidence="1" type="ORF">GSPATT00020764001</name>
</gene>